<protein>
    <submittedName>
        <fullName evidence="1">Uncharacterized protein</fullName>
    </submittedName>
</protein>
<gene>
    <name evidence="1" type="ORF">CDAR_102361</name>
</gene>
<accession>A0AAV4TUE2</accession>
<evidence type="ECO:0000313" key="1">
    <source>
        <dbReference type="EMBL" id="GIY49885.1"/>
    </source>
</evidence>
<name>A0AAV4TUE2_9ARAC</name>
<sequence length="89" mass="9855">METKKISYTKDHLYKTPTPFWQREREICFSLSSAVLLFDIVDSRSEGSKGCILKTGSGRGSGRGSVFRASPAPAFLEERMGIVPAVQGW</sequence>
<proteinExistence type="predicted"/>
<evidence type="ECO:0000313" key="2">
    <source>
        <dbReference type="Proteomes" id="UP001054837"/>
    </source>
</evidence>
<dbReference type="Proteomes" id="UP001054837">
    <property type="component" value="Unassembled WGS sequence"/>
</dbReference>
<keyword evidence="2" id="KW-1185">Reference proteome</keyword>
<dbReference type="EMBL" id="BPLQ01010313">
    <property type="protein sequence ID" value="GIY49885.1"/>
    <property type="molecule type" value="Genomic_DNA"/>
</dbReference>
<comment type="caution">
    <text evidence="1">The sequence shown here is derived from an EMBL/GenBank/DDBJ whole genome shotgun (WGS) entry which is preliminary data.</text>
</comment>
<organism evidence="1 2">
    <name type="scientific">Caerostris darwini</name>
    <dbReference type="NCBI Taxonomy" id="1538125"/>
    <lineage>
        <taxon>Eukaryota</taxon>
        <taxon>Metazoa</taxon>
        <taxon>Ecdysozoa</taxon>
        <taxon>Arthropoda</taxon>
        <taxon>Chelicerata</taxon>
        <taxon>Arachnida</taxon>
        <taxon>Araneae</taxon>
        <taxon>Araneomorphae</taxon>
        <taxon>Entelegynae</taxon>
        <taxon>Araneoidea</taxon>
        <taxon>Araneidae</taxon>
        <taxon>Caerostris</taxon>
    </lineage>
</organism>
<dbReference type="AlphaFoldDB" id="A0AAV4TUE2"/>
<reference evidence="1 2" key="1">
    <citation type="submission" date="2021-06" db="EMBL/GenBank/DDBJ databases">
        <title>Caerostris darwini draft genome.</title>
        <authorList>
            <person name="Kono N."/>
            <person name="Arakawa K."/>
        </authorList>
    </citation>
    <scope>NUCLEOTIDE SEQUENCE [LARGE SCALE GENOMIC DNA]</scope>
</reference>